<dbReference type="AlphaFoldDB" id="A0AAV7C433"/>
<protein>
    <submittedName>
        <fullName evidence="1">Uncharacterized protein</fullName>
    </submittedName>
</protein>
<evidence type="ECO:0000313" key="2">
    <source>
        <dbReference type="Proteomes" id="UP000824782"/>
    </source>
</evidence>
<reference evidence="1" key="1">
    <citation type="thesis" date="2020" institute="ProQuest LLC" country="789 East Eisenhower Parkway, Ann Arbor, MI, USA">
        <title>Comparative Genomics and Chromosome Evolution.</title>
        <authorList>
            <person name="Mudd A.B."/>
        </authorList>
    </citation>
    <scope>NUCLEOTIDE SEQUENCE</scope>
    <source>
        <strain evidence="1">237g6f4</strain>
        <tissue evidence="1">Blood</tissue>
    </source>
</reference>
<name>A0AAV7C433_ENGPU</name>
<keyword evidence="2" id="KW-1185">Reference proteome</keyword>
<sequence>MFLNIEARFSLPHSIQSQKDTNLMFLNEFTKITVMLHHPEGVQKCRVLYTCWSSPHNLQIFQLMEKGLIRDVQTDNQLQF</sequence>
<organism evidence="1 2">
    <name type="scientific">Engystomops pustulosus</name>
    <name type="common">Tungara frog</name>
    <name type="synonym">Physalaemus pustulosus</name>
    <dbReference type="NCBI Taxonomy" id="76066"/>
    <lineage>
        <taxon>Eukaryota</taxon>
        <taxon>Metazoa</taxon>
        <taxon>Chordata</taxon>
        <taxon>Craniata</taxon>
        <taxon>Vertebrata</taxon>
        <taxon>Euteleostomi</taxon>
        <taxon>Amphibia</taxon>
        <taxon>Batrachia</taxon>
        <taxon>Anura</taxon>
        <taxon>Neobatrachia</taxon>
        <taxon>Hyloidea</taxon>
        <taxon>Leptodactylidae</taxon>
        <taxon>Leiuperinae</taxon>
        <taxon>Engystomops</taxon>
    </lineage>
</organism>
<dbReference type="EMBL" id="WNYA01000004">
    <property type="protein sequence ID" value="KAG8579701.1"/>
    <property type="molecule type" value="Genomic_DNA"/>
</dbReference>
<gene>
    <name evidence="1" type="ORF">GDO81_011017</name>
</gene>
<accession>A0AAV7C433</accession>
<proteinExistence type="predicted"/>
<dbReference type="Proteomes" id="UP000824782">
    <property type="component" value="Unassembled WGS sequence"/>
</dbReference>
<evidence type="ECO:0000313" key="1">
    <source>
        <dbReference type="EMBL" id="KAG8579701.1"/>
    </source>
</evidence>
<comment type="caution">
    <text evidence="1">The sequence shown here is derived from an EMBL/GenBank/DDBJ whole genome shotgun (WGS) entry which is preliminary data.</text>
</comment>